<organism evidence="2 3">
    <name type="scientific">Chryseobacterium camelliae</name>
    <dbReference type="NCBI Taxonomy" id="1265445"/>
    <lineage>
        <taxon>Bacteria</taxon>
        <taxon>Pseudomonadati</taxon>
        <taxon>Bacteroidota</taxon>
        <taxon>Flavobacteriia</taxon>
        <taxon>Flavobacteriales</taxon>
        <taxon>Weeksellaceae</taxon>
        <taxon>Chryseobacterium group</taxon>
        <taxon>Chryseobacterium</taxon>
    </lineage>
</organism>
<accession>A0ABU0TGF6</accession>
<dbReference type="Proteomes" id="UP001225072">
    <property type="component" value="Unassembled WGS sequence"/>
</dbReference>
<evidence type="ECO:0000313" key="2">
    <source>
        <dbReference type="EMBL" id="MDQ1096149.1"/>
    </source>
</evidence>
<reference evidence="2 3" key="1">
    <citation type="submission" date="2023-07" db="EMBL/GenBank/DDBJ databases">
        <title>Functional and genomic diversity of the sorghum phyllosphere microbiome.</title>
        <authorList>
            <person name="Shade A."/>
        </authorList>
    </citation>
    <scope>NUCLEOTIDE SEQUENCE [LARGE SCALE GENOMIC DNA]</scope>
    <source>
        <strain evidence="2 3">SORGH_AS_1064</strain>
    </source>
</reference>
<dbReference type="PROSITE" id="PS51186">
    <property type="entry name" value="GNAT"/>
    <property type="match status" value="1"/>
</dbReference>
<gene>
    <name evidence="2" type="ORF">QE404_001296</name>
</gene>
<feature type="domain" description="N-acetyltransferase" evidence="1">
    <location>
        <begin position="3"/>
        <end position="171"/>
    </location>
</feature>
<dbReference type="InterPro" id="IPR000182">
    <property type="entry name" value="GNAT_dom"/>
</dbReference>
<keyword evidence="3" id="KW-1185">Reference proteome</keyword>
<dbReference type="SUPFAM" id="SSF55729">
    <property type="entry name" value="Acyl-CoA N-acyltransferases (Nat)"/>
    <property type="match status" value="1"/>
</dbReference>
<dbReference type="InterPro" id="IPR016181">
    <property type="entry name" value="Acyl_CoA_acyltransferase"/>
</dbReference>
<dbReference type="Pfam" id="PF00583">
    <property type="entry name" value="Acetyltransf_1"/>
    <property type="match status" value="1"/>
</dbReference>
<dbReference type="RefSeq" id="WP_307448067.1">
    <property type="nucleotide sequence ID" value="NZ_JAUTAL010000001.1"/>
</dbReference>
<protein>
    <submittedName>
        <fullName evidence="2">Ribosomal protein S18 acetylase RimI-like enzyme</fullName>
    </submittedName>
</protein>
<comment type="caution">
    <text evidence="2">The sequence shown here is derived from an EMBL/GenBank/DDBJ whole genome shotgun (WGS) entry which is preliminary data.</text>
</comment>
<name>A0ABU0TGF6_9FLAO</name>
<proteinExistence type="predicted"/>
<evidence type="ECO:0000313" key="3">
    <source>
        <dbReference type="Proteomes" id="UP001225072"/>
    </source>
</evidence>
<dbReference type="CDD" id="cd04301">
    <property type="entry name" value="NAT_SF"/>
    <property type="match status" value="1"/>
</dbReference>
<evidence type="ECO:0000259" key="1">
    <source>
        <dbReference type="PROSITE" id="PS51186"/>
    </source>
</evidence>
<sequence>MTTEINNSTTEDIDEIFRLYRIATDFQKAKSAVHWPEFDRRMVLDEILENRQWKIEIDGKIACVWATTFSDPLIWEEKNEDPALYIHRIATDPDFRGQNLVAGIVRWAKDYAVLNRKKFIRMDTVGENKGLISYYEKCGFKFLGLSTLKNTEGLPAHYDNATVCLFEMKLD</sequence>
<dbReference type="EMBL" id="JAUTAL010000001">
    <property type="protein sequence ID" value="MDQ1096149.1"/>
    <property type="molecule type" value="Genomic_DNA"/>
</dbReference>
<dbReference type="Gene3D" id="3.40.630.30">
    <property type="match status" value="1"/>
</dbReference>